<dbReference type="EMBL" id="LQMQ01000005">
    <property type="protein sequence ID" value="KUO42468.1"/>
    <property type="molecule type" value="Genomic_DNA"/>
</dbReference>
<dbReference type="Pfam" id="PF25137">
    <property type="entry name" value="ADH_Fe_C"/>
    <property type="match status" value="1"/>
</dbReference>
<dbReference type="Gene3D" id="3.40.50.1970">
    <property type="match status" value="1"/>
</dbReference>
<sequence length="344" mass="38268">MRLQTNIIFGDFKEEIRKLGLTGQGLLCCRRGFDPAQLPGLDLYALRISPEPTVESVRGYWEEIADRKFDYVLAVGGGSVIDVAKILAARMENDEEIENFVGIEKIRRRAKKIIAVPTTHGTGSEVTKYSVLKFKETKKSIVSENICPEVAIIDEGLTLGMPRDLTLYTSIDALCHNIEAYLAKACDPLNDTICESGVRLFFEGIEEAMSDLAVGRKRLMLSSVLGGIAITNAQTLLVHALSHVVGAVHDIPHGLANSLFLPSFLKFYEGDEKLSRLEKILGIDLRKNIERLYEKHGVKRLADFVDRAEAVMIAEKAFENKRLMNGGRKPVTLDDLKEMVLSSF</sequence>
<dbReference type="GO" id="GO:0046872">
    <property type="term" value="F:metal ion binding"/>
    <property type="evidence" value="ECO:0007669"/>
    <property type="project" value="InterPro"/>
</dbReference>
<evidence type="ECO:0000256" key="1">
    <source>
        <dbReference type="ARBA" id="ARBA00023002"/>
    </source>
</evidence>
<dbReference type="InterPro" id="IPR018211">
    <property type="entry name" value="ADH_Fe_CS"/>
</dbReference>
<dbReference type="InterPro" id="IPR001670">
    <property type="entry name" value="ADH_Fe/GldA"/>
</dbReference>
<gene>
    <name evidence="4" type="ORF">APZ16_04025</name>
</gene>
<evidence type="ECO:0000313" key="5">
    <source>
        <dbReference type="Proteomes" id="UP000074294"/>
    </source>
</evidence>
<comment type="caution">
    <text evidence="4">The sequence shown here is derived from an EMBL/GenBank/DDBJ whole genome shotgun (WGS) entry which is preliminary data.</text>
</comment>
<evidence type="ECO:0000259" key="2">
    <source>
        <dbReference type="Pfam" id="PF00465"/>
    </source>
</evidence>
<name>A0A147K138_HADYE</name>
<dbReference type="InterPro" id="IPR039697">
    <property type="entry name" value="Alcohol_dehydrogenase_Fe"/>
</dbReference>
<dbReference type="CDD" id="cd08551">
    <property type="entry name" value="Fe-ADH"/>
    <property type="match status" value="1"/>
</dbReference>
<keyword evidence="1" id="KW-0560">Oxidoreductase</keyword>
<organism evidence="4 5">
    <name type="scientific">Hadarchaeum yellowstonense</name>
    <dbReference type="NCBI Taxonomy" id="1776334"/>
    <lineage>
        <taxon>Archaea</taxon>
        <taxon>Methanobacteriati</taxon>
        <taxon>Candidatus Hadarchaeota</taxon>
        <taxon>Candidatus Hadarchaeia</taxon>
        <taxon>Candidatus Hadarchaeales</taxon>
        <taxon>Candidatus Hadarchaeaceae</taxon>
        <taxon>Candidatus Hadarchaeum</taxon>
    </lineage>
</organism>
<evidence type="ECO:0000259" key="3">
    <source>
        <dbReference type="Pfam" id="PF25137"/>
    </source>
</evidence>
<dbReference type="AlphaFoldDB" id="A0A147K138"/>
<dbReference type="PANTHER" id="PTHR11496">
    <property type="entry name" value="ALCOHOL DEHYDROGENASE"/>
    <property type="match status" value="1"/>
</dbReference>
<dbReference type="Gene3D" id="1.20.1090.10">
    <property type="entry name" value="Dehydroquinate synthase-like - alpha domain"/>
    <property type="match status" value="1"/>
</dbReference>
<accession>A0A147K138</accession>
<dbReference type="InterPro" id="IPR056798">
    <property type="entry name" value="ADH_Fe_C"/>
</dbReference>
<dbReference type="PANTHER" id="PTHR11496:SF83">
    <property type="entry name" value="HYDROXYACID-OXOACID TRANSHYDROGENASE, MITOCHONDRIAL"/>
    <property type="match status" value="1"/>
</dbReference>
<dbReference type="FunFam" id="3.40.50.1970:FF:000003">
    <property type="entry name" value="Alcohol dehydrogenase, iron-containing"/>
    <property type="match status" value="1"/>
</dbReference>
<dbReference type="SUPFAM" id="SSF56796">
    <property type="entry name" value="Dehydroquinate synthase-like"/>
    <property type="match status" value="1"/>
</dbReference>
<dbReference type="Pfam" id="PF00465">
    <property type="entry name" value="Fe-ADH"/>
    <property type="match status" value="1"/>
</dbReference>
<feature type="domain" description="Alcohol dehydrogenase iron-type/glycerol dehydrogenase GldA" evidence="2">
    <location>
        <begin position="47"/>
        <end position="154"/>
    </location>
</feature>
<protein>
    <submittedName>
        <fullName evidence="4">Uncharacterized protein</fullName>
    </submittedName>
</protein>
<dbReference type="STRING" id="1776334.APZ16_04025"/>
<evidence type="ECO:0000313" key="4">
    <source>
        <dbReference type="EMBL" id="KUO42468.1"/>
    </source>
</evidence>
<dbReference type="PROSITE" id="PS00913">
    <property type="entry name" value="ADH_IRON_1"/>
    <property type="match status" value="1"/>
</dbReference>
<dbReference type="GO" id="GO:0004022">
    <property type="term" value="F:alcohol dehydrogenase (NAD+) activity"/>
    <property type="evidence" value="ECO:0007669"/>
    <property type="project" value="TreeGrafter"/>
</dbReference>
<reference evidence="4 5" key="1">
    <citation type="journal article" date="2016" name="Nat. Microbiol.">
        <title>Genomic inference of the metabolism of cosmopolitan subsurface Archaea, Hadesarchaea.</title>
        <authorList>
            <person name="Baker B.J."/>
            <person name="Saw J.H."/>
            <person name="Lind A.E."/>
            <person name="Lazar C.S."/>
            <person name="Hinrichs K.-U."/>
            <person name="Teske A.P."/>
            <person name="Ettema T.J."/>
        </authorList>
    </citation>
    <scope>NUCLEOTIDE SEQUENCE [LARGE SCALE GENOMIC DNA]</scope>
</reference>
<proteinExistence type="predicted"/>
<dbReference type="Proteomes" id="UP000074294">
    <property type="component" value="Unassembled WGS sequence"/>
</dbReference>
<feature type="domain" description="Fe-containing alcohol dehydrogenase-like C-terminal" evidence="3">
    <location>
        <begin position="166"/>
        <end position="307"/>
    </location>
</feature>